<dbReference type="Proteomes" id="UP000248817">
    <property type="component" value="Unassembled WGS sequence"/>
</dbReference>
<protein>
    <recommendedName>
        <fullName evidence="4">RING-type domain-containing protein</fullName>
    </recommendedName>
</protein>
<evidence type="ECO:0000256" key="1">
    <source>
        <dbReference type="SAM" id="MobiDB-lite"/>
    </source>
</evidence>
<name>A0A2V5IJP9_9EURO</name>
<dbReference type="EMBL" id="KZ825463">
    <property type="protein sequence ID" value="PYI36918.1"/>
    <property type="molecule type" value="Genomic_DNA"/>
</dbReference>
<evidence type="ECO:0000313" key="2">
    <source>
        <dbReference type="EMBL" id="PYI36918.1"/>
    </source>
</evidence>
<keyword evidence="3" id="KW-1185">Reference proteome</keyword>
<feature type="compositionally biased region" description="Low complexity" evidence="1">
    <location>
        <begin position="221"/>
        <end position="238"/>
    </location>
</feature>
<proteinExistence type="predicted"/>
<gene>
    <name evidence="2" type="ORF">BP00DRAFT_6571</name>
</gene>
<feature type="region of interest" description="Disordered" evidence="1">
    <location>
        <begin position="221"/>
        <end position="253"/>
    </location>
</feature>
<dbReference type="AlphaFoldDB" id="A0A2V5IJP9"/>
<evidence type="ECO:0000313" key="3">
    <source>
        <dbReference type="Proteomes" id="UP000248817"/>
    </source>
</evidence>
<sequence length="253" mass="29655">MTKEIGVEEIGIEAMRVFFHANLRKLATLPHDARQRSEVRVRWAYIHETPSDVVCGLCQDHDHSDADTRLWMCPMRACGRSAWHDACLEGMYQMAARAGRVLAFGCPACGTGWWLRSEMSAEGARLREEWEEFQMQQLLQGVDQMDMPVVPGVQQQGVEQQGVQQGVQQPDLEQERHFRHLLHLFQHYQQNRQQVLEQETHLRQLYEQYKLNKQQQQQQQTQQQQTQQTQQTQQQTQQSSMPLLQSELWVEDT</sequence>
<reference evidence="2 3" key="1">
    <citation type="submission" date="2018-02" db="EMBL/GenBank/DDBJ databases">
        <title>The genomes of Aspergillus section Nigri reveals drivers in fungal speciation.</title>
        <authorList>
            <consortium name="DOE Joint Genome Institute"/>
            <person name="Vesth T.C."/>
            <person name="Nybo J."/>
            <person name="Theobald S."/>
            <person name="Brandl J."/>
            <person name="Frisvad J.C."/>
            <person name="Nielsen K.F."/>
            <person name="Lyhne E.K."/>
            <person name="Kogle M.E."/>
            <person name="Kuo A."/>
            <person name="Riley R."/>
            <person name="Clum A."/>
            <person name="Nolan M."/>
            <person name="Lipzen A."/>
            <person name="Salamov A."/>
            <person name="Henrissat B."/>
            <person name="Wiebenga A."/>
            <person name="De vries R.P."/>
            <person name="Grigoriev I.V."/>
            <person name="Mortensen U.H."/>
            <person name="Andersen M.R."/>
            <person name="Baker S.E."/>
        </authorList>
    </citation>
    <scope>NUCLEOTIDE SEQUENCE [LARGE SCALE GENOMIC DNA]</scope>
    <source>
        <strain evidence="2 3">CBS 114.80</strain>
    </source>
</reference>
<accession>A0A2V5IJP9</accession>
<organism evidence="2 3">
    <name type="scientific">Aspergillus indologenus CBS 114.80</name>
    <dbReference type="NCBI Taxonomy" id="1450541"/>
    <lineage>
        <taxon>Eukaryota</taxon>
        <taxon>Fungi</taxon>
        <taxon>Dikarya</taxon>
        <taxon>Ascomycota</taxon>
        <taxon>Pezizomycotina</taxon>
        <taxon>Eurotiomycetes</taxon>
        <taxon>Eurotiomycetidae</taxon>
        <taxon>Eurotiales</taxon>
        <taxon>Aspergillaceae</taxon>
        <taxon>Aspergillus</taxon>
        <taxon>Aspergillus subgen. Circumdati</taxon>
    </lineage>
</organism>
<evidence type="ECO:0008006" key="4">
    <source>
        <dbReference type="Google" id="ProtNLM"/>
    </source>
</evidence>